<dbReference type="SMART" id="SM00822">
    <property type="entry name" value="PKS_KR"/>
    <property type="match status" value="1"/>
</dbReference>
<dbReference type="InterPro" id="IPR036291">
    <property type="entry name" value="NAD(P)-bd_dom_sf"/>
</dbReference>
<keyword evidence="12" id="KW-1185">Reference proteome</keyword>
<keyword evidence="2" id="KW-0596">Phosphopantetheine</keyword>
<dbReference type="InterPro" id="IPR018201">
    <property type="entry name" value="Ketoacyl_synth_AS"/>
</dbReference>
<dbReference type="Pfam" id="PF00109">
    <property type="entry name" value="ketoacyl-synt"/>
    <property type="match status" value="1"/>
</dbReference>
<dbReference type="SMART" id="SM01294">
    <property type="entry name" value="PKS_PP_betabranch"/>
    <property type="match status" value="1"/>
</dbReference>
<dbReference type="Pfam" id="PF08990">
    <property type="entry name" value="Docking"/>
    <property type="match status" value="1"/>
</dbReference>
<dbReference type="Pfam" id="PF00698">
    <property type="entry name" value="Acyl_transf_1"/>
    <property type="match status" value="1"/>
</dbReference>
<dbReference type="InterPro" id="IPR014043">
    <property type="entry name" value="Acyl_transferase_dom"/>
</dbReference>
<dbReference type="SUPFAM" id="SSF51735">
    <property type="entry name" value="NAD(P)-binding Rossmann-fold domains"/>
    <property type="match status" value="2"/>
</dbReference>
<dbReference type="Gene3D" id="6.10.140.1830">
    <property type="match status" value="1"/>
</dbReference>
<comment type="cofactor">
    <cofactor evidence="1">
        <name>pantetheine 4'-phosphate</name>
        <dbReference type="ChEBI" id="CHEBI:47942"/>
    </cofactor>
</comment>
<reference evidence="11 12" key="1">
    <citation type="submission" date="2024-10" db="EMBL/GenBank/DDBJ databases">
        <title>The Natural Products Discovery Center: Release of the First 8490 Sequenced Strains for Exploring Actinobacteria Biosynthetic Diversity.</title>
        <authorList>
            <person name="Kalkreuter E."/>
            <person name="Kautsar S.A."/>
            <person name="Yang D."/>
            <person name="Bader C.D."/>
            <person name="Teijaro C.N."/>
            <person name="Fluegel L."/>
            <person name="Davis C.M."/>
            <person name="Simpson J.R."/>
            <person name="Lauterbach L."/>
            <person name="Steele A.D."/>
            <person name="Gui C."/>
            <person name="Meng S."/>
            <person name="Li G."/>
            <person name="Viehrig K."/>
            <person name="Ye F."/>
            <person name="Su P."/>
            <person name="Kiefer A.F."/>
            <person name="Nichols A."/>
            <person name="Cepeda A.J."/>
            <person name="Yan W."/>
            <person name="Fan B."/>
            <person name="Jiang Y."/>
            <person name="Adhikari A."/>
            <person name="Zheng C.-J."/>
            <person name="Schuster L."/>
            <person name="Cowan T.M."/>
            <person name="Smanski M.J."/>
            <person name="Chevrette M.G."/>
            <person name="De Carvalho L.P.S."/>
            <person name="Shen B."/>
        </authorList>
    </citation>
    <scope>NUCLEOTIDE SEQUENCE [LARGE SCALE GENOMIC DNA]</scope>
    <source>
        <strain evidence="11 12">NPDC093086</strain>
    </source>
</reference>
<evidence type="ECO:0000259" key="9">
    <source>
        <dbReference type="PROSITE" id="PS50075"/>
    </source>
</evidence>
<dbReference type="SMART" id="SM00825">
    <property type="entry name" value="PKS_KS"/>
    <property type="match status" value="1"/>
</dbReference>
<dbReference type="Proteomes" id="UP001617907">
    <property type="component" value="Unassembled WGS sequence"/>
</dbReference>
<keyword evidence="6" id="KW-0511">Multifunctional enzyme</keyword>
<dbReference type="CDD" id="cd08952">
    <property type="entry name" value="KR_1_SDR_x"/>
    <property type="match status" value="1"/>
</dbReference>
<dbReference type="InterPro" id="IPR041618">
    <property type="entry name" value="PKS_DE"/>
</dbReference>
<accession>A0ABW8HNB2</accession>
<evidence type="ECO:0000256" key="8">
    <source>
        <dbReference type="SAM" id="MobiDB-lite"/>
    </source>
</evidence>
<dbReference type="InterPro" id="IPR009081">
    <property type="entry name" value="PP-bd_ACP"/>
</dbReference>
<feature type="domain" description="Carrier" evidence="9">
    <location>
        <begin position="1489"/>
        <end position="1564"/>
    </location>
</feature>
<proteinExistence type="predicted"/>
<keyword evidence="3" id="KW-0597">Phosphoprotein</keyword>
<dbReference type="InterPro" id="IPR016036">
    <property type="entry name" value="Malonyl_transacylase_ACP-bd"/>
</dbReference>
<keyword evidence="7" id="KW-0012">Acyltransferase</keyword>
<organism evidence="11 12">
    <name type="scientific">Streptomyces ardesiacus</name>
    <dbReference type="NCBI Taxonomy" id="285564"/>
    <lineage>
        <taxon>Bacteria</taxon>
        <taxon>Bacillati</taxon>
        <taxon>Actinomycetota</taxon>
        <taxon>Actinomycetes</taxon>
        <taxon>Kitasatosporales</taxon>
        <taxon>Streptomycetaceae</taxon>
        <taxon>Streptomyces</taxon>
    </lineage>
</organism>
<dbReference type="InterPro" id="IPR020841">
    <property type="entry name" value="PKS_Beta-ketoAc_synthase_dom"/>
</dbReference>
<dbReference type="SUPFAM" id="SSF47336">
    <property type="entry name" value="ACP-like"/>
    <property type="match status" value="1"/>
</dbReference>
<dbReference type="InterPro" id="IPR036736">
    <property type="entry name" value="ACP-like_sf"/>
</dbReference>
<dbReference type="InterPro" id="IPR001227">
    <property type="entry name" value="Ac_transferase_dom_sf"/>
</dbReference>
<dbReference type="Pfam" id="PF18369">
    <property type="entry name" value="PKS_DE"/>
    <property type="match status" value="1"/>
</dbReference>
<dbReference type="Pfam" id="PF00550">
    <property type="entry name" value="PP-binding"/>
    <property type="match status" value="1"/>
</dbReference>
<dbReference type="InterPro" id="IPR006162">
    <property type="entry name" value="Ppantetheine_attach_site"/>
</dbReference>
<dbReference type="CDD" id="cd00833">
    <property type="entry name" value="PKS"/>
    <property type="match status" value="1"/>
</dbReference>
<dbReference type="PANTHER" id="PTHR43775:SF51">
    <property type="entry name" value="INACTIVE PHENOLPHTHIOCEROL SYNTHESIS POLYKETIDE SYNTHASE TYPE I PKS1-RELATED"/>
    <property type="match status" value="1"/>
</dbReference>
<dbReference type="Pfam" id="PF08659">
    <property type="entry name" value="KR"/>
    <property type="match status" value="1"/>
</dbReference>
<dbReference type="EMBL" id="JBIVPC010000035">
    <property type="protein sequence ID" value="MFJ6041595.1"/>
    <property type="molecule type" value="Genomic_DNA"/>
</dbReference>
<evidence type="ECO:0000313" key="11">
    <source>
        <dbReference type="EMBL" id="MFJ6041595.1"/>
    </source>
</evidence>
<keyword evidence="5" id="KW-0045">Antibiotic biosynthesis</keyword>
<dbReference type="Gene3D" id="3.30.70.3290">
    <property type="match status" value="1"/>
</dbReference>
<dbReference type="InterPro" id="IPR050091">
    <property type="entry name" value="PKS_NRPS_Biosynth_Enz"/>
</dbReference>
<dbReference type="InterPro" id="IPR014030">
    <property type="entry name" value="Ketoacyl_synth_N"/>
</dbReference>
<dbReference type="Gene3D" id="3.40.50.720">
    <property type="entry name" value="NAD(P)-binding Rossmann-like Domain"/>
    <property type="match status" value="1"/>
</dbReference>
<dbReference type="PROSITE" id="PS00606">
    <property type="entry name" value="KS3_1"/>
    <property type="match status" value="1"/>
</dbReference>
<dbReference type="InterPro" id="IPR014031">
    <property type="entry name" value="Ketoacyl_synth_C"/>
</dbReference>
<feature type="compositionally biased region" description="Low complexity" evidence="8">
    <location>
        <begin position="1454"/>
        <end position="1464"/>
    </location>
</feature>
<dbReference type="SUPFAM" id="SSF55048">
    <property type="entry name" value="Probable ACP-binding domain of malonyl-CoA ACP transacylase"/>
    <property type="match status" value="1"/>
</dbReference>
<dbReference type="InterPro" id="IPR057326">
    <property type="entry name" value="KR_dom"/>
</dbReference>
<keyword evidence="4" id="KW-0808">Transferase</keyword>
<dbReference type="InterPro" id="IPR020806">
    <property type="entry name" value="PKS_PP-bd"/>
</dbReference>
<evidence type="ECO:0000256" key="6">
    <source>
        <dbReference type="ARBA" id="ARBA00023268"/>
    </source>
</evidence>
<dbReference type="Gene3D" id="3.40.366.10">
    <property type="entry name" value="Malonyl-Coenzyme A Acyl Carrier Protein, domain 2"/>
    <property type="match status" value="1"/>
</dbReference>
<dbReference type="Pfam" id="PF02801">
    <property type="entry name" value="Ketoacyl-synt_C"/>
    <property type="match status" value="1"/>
</dbReference>
<dbReference type="SUPFAM" id="SSF101173">
    <property type="entry name" value="Docking domain B of the erythromycin polyketide synthase (DEBS)"/>
    <property type="match status" value="1"/>
</dbReference>
<feature type="region of interest" description="Disordered" evidence="8">
    <location>
        <begin position="1454"/>
        <end position="1474"/>
    </location>
</feature>
<name>A0ABW8HNB2_9ACTN</name>
<dbReference type="PROSITE" id="PS00012">
    <property type="entry name" value="PHOSPHOPANTETHEINE"/>
    <property type="match status" value="1"/>
</dbReference>
<dbReference type="SMART" id="SM00823">
    <property type="entry name" value="PKS_PP"/>
    <property type="match status" value="1"/>
</dbReference>
<evidence type="ECO:0000256" key="1">
    <source>
        <dbReference type="ARBA" id="ARBA00001957"/>
    </source>
</evidence>
<evidence type="ECO:0000259" key="10">
    <source>
        <dbReference type="PROSITE" id="PS52004"/>
    </source>
</evidence>
<dbReference type="Gene3D" id="1.10.1200.10">
    <property type="entry name" value="ACP-like"/>
    <property type="match status" value="1"/>
</dbReference>
<evidence type="ECO:0000313" key="12">
    <source>
        <dbReference type="Proteomes" id="UP001617907"/>
    </source>
</evidence>
<dbReference type="SUPFAM" id="SSF53901">
    <property type="entry name" value="Thiolase-like"/>
    <property type="match status" value="1"/>
</dbReference>
<feature type="domain" description="Ketosynthase family 3 (KS3)" evidence="10">
    <location>
        <begin position="33"/>
        <end position="445"/>
    </location>
</feature>
<dbReference type="Gene3D" id="3.40.47.10">
    <property type="match status" value="1"/>
</dbReference>
<dbReference type="InterPro" id="IPR015083">
    <property type="entry name" value="NorB/c/GfsB-D-like_docking"/>
</dbReference>
<comment type="caution">
    <text evidence="11">The sequence shown here is derived from an EMBL/GenBank/DDBJ whole genome shotgun (WGS) entry which is preliminary data.</text>
</comment>
<dbReference type="InterPro" id="IPR013968">
    <property type="entry name" value="PKS_KR"/>
</dbReference>
<dbReference type="SMART" id="SM00827">
    <property type="entry name" value="PKS_AT"/>
    <property type="match status" value="1"/>
</dbReference>
<dbReference type="PROSITE" id="PS52004">
    <property type="entry name" value="KS3_2"/>
    <property type="match status" value="1"/>
</dbReference>
<dbReference type="RefSeq" id="WP_350892362.1">
    <property type="nucleotide sequence ID" value="NZ_JBEOTR010000043.1"/>
</dbReference>
<evidence type="ECO:0000256" key="4">
    <source>
        <dbReference type="ARBA" id="ARBA00022679"/>
    </source>
</evidence>
<dbReference type="InterPro" id="IPR016039">
    <property type="entry name" value="Thiolase-like"/>
</dbReference>
<evidence type="ECO:0000256" key="5">
    <source>
        <dbReference type="ARBA" id="ARBA00023194"/>
    </source>
</evidence>
<dbReference type="InterPro" id="IPR036299">
    <property type="entry name" value="Polyketide_synth_docking_sf"/>
</dbReference>
<sequence>MTGEERLRDYLKRATADLRHTKQRLRDVEARAHEPVAVVAMGCRYPGDVQTPEDLWRLVADGTDAISGFPVDRGWDTEGIYDPTPGRPGKTYVRHGGFLHDAAEFDAAFFGISPREALRADPQERLLLEVAWETIERAGIDPGSLKGTATGVFAGLMYHDYAGGSPGGAFASGHIAYTLGLEGPAYTVDTACSSSLVALHLACQSLRKGESDLALAGGAAVMGTPEMFVDFSRQRGLAPDGRAKSFAEAADGTNWSEGVGLLLLERLSDAVRNGHPVLAVVRGSAVSQDGASNGISAPNGPAQQRVIRLALADAGLDTADVDAVEAHGTGTTLGDPIEAQALIATYGQGRTEDRPLWLGSVKSNIGHPQAAAGAAAVIKMVMATRHGILPKTLHVDEPTRHVDWSAGQVRLLTEPVHWPDTGRPRRSAVSSFGISGTNVHVVIEQAPQDAHPRTPDDRVPDDGASAGTAVAWPLSAKTPDALTAQADRLATYLEENPGRSPAGVARTLATGRSPFAHRAVVVGGDRDELVAGLRALAAGTPPASVPTGRADVRGRTVFVFPGQGSQWTGMATELLAGAPAFAQRFTDCEKALAPYLDWSPGEVLRGAPDSPAMDRVDVVQPLLWAVMVSLAALWQEYGVHPDAVVGHSQGEIAAACVSGALSLEDGARVVALRSRAIARGLAGPGGMASVALPAAELRARLARRPDELSVAAVNGARSTAVSGDADALDALLDELRAEKVRARRIPVDYASHSAQVARIEEQLLRDLAPLTPGRGTVPMLSTVTGEFVADGQLDAAYWYANLRHTVEFASAVDRLAAQGHTTYIEVSPHPVLTMSVQETLDAVADRAQAATPADTVVVGTLRRDEGGLPRMLTALGELHVRGVPQRWPDLHPQAEPADLPTYAFQRRRYWAQAPDTDRAAAATPDTAPDAAFWNEVESGDADSLARLIGTDTAPLRDVVPALAAWRRARLDAATVDSWRYRMTWQPVTAPADATPSGTWLAVVPAPPADDSGPHSGLPRTVLDGLRAHGPRLVTVEVPDDADRAGLAEHIRAALPGEPPDRVVSLLSLDTRTHPAHPALARATTATVTLVQALADLGHTAPLWCLTSGAVAVDSHDEPPVPERAAVWGLGTVLALDHPLTWGGIADLPAGADVRTVRLLCSRLDAPGTRGEDQLAFRPSGVYARRLTRAPLGDREPVRAWRPRGTVLVTGGTGAIGGHVARWLARSGAAHVVLAGRRGRTADGIAGLEAELVALGTEVTVAACDAADRDDLARLLDGLPADQPLTAVVHAAGVLGEGKPVTETTLEEFAAITRAKTAGAEHLDALLADRPLDAFVLFSSGAAVWGTAGQTAYASANAHLDALAQRRRARGLTATSVAWGPWGGGGMVGDDAAGHLRSLGLPQLPPSLAIEALQKALDHDESGLVVADIDWGRFLPVYTLARRRPLLDALPELQTLPDPAAATPADDPDGTDGRDLAAELADLTPPERYRSLLALVRRQVAALLGFDGPAAVDARLAFKELGFESVTAVDLRNRLGAATGLRLPATLVFDHSTPQALAQHLCDELVGHAPATEPDEPVLAQVARLEAAVAALPPDDTSRAGLTARLRALLNTLDHTVPGPRGTPDVEVAEQLHTATVDDVFAFIDREFGGS</sequence>
<evidence type="ECO:0000256" key="7">
    <source>
        <dbReference type="ARBA" id="ARBA00023315"/>
    </source>
</evidence>
<dbReference type="InterPro" id="IPR016035">
    <property type="entry name" value="Acyl_Trfase/lysoPLipase"/>
</dbReference>
<gene>
    <name evidence="11" type="ORF">ACIQFM_35795</name>
</gene>
<dbReference type="Pfam" id="PF22621">
    <property type="entry name" value="CurL-like_PKS_C"/>
    <property type="match status" value="1"/>
</dbReference>
<protein>
    <submittedName>
        <fullName evidence="11">Type I polyketide synthase</fullName>
    </submittedName>
</protein>
<evidence type="ECO:0000256" key="2">
    <source>
        <dbReference type="ARBA" id="ARBA00022450"/>
    </source>
</evidence>
<dbReference type="PANTHER" id="PTHR43775">
    <property type="entry name" value="FATTY ACID SYNTHASE"/>
    <property type="match status" value="1"/>
</dbReference>
<dbReference type="SUPFAM" id="SSF52151">
    <property type="entry name" value="FabD/lysophospholipase-like"/>
    <property type="match status" value="1"/>
</dbReference>
<dbReference type="NCBIfam" id="NF045894">
    <property type="entry name" value="PKS_plus_SDR"/>
    <property type="match status" value="1"/>
</dbReference>
<evidence type="ECO:0000256" key="3">
    <source>
        <dbReference type="ARBA" id="ARBA00022553"/>
    </source>
</evidence>
<dbReference type="PROSITE" id="PS50075">
    <property type="entry name" value="CARRIER"/>
    <property type="match status" value="1"/>
</dbReference>